<comment type="caution">
    <text evidence="4">The sequence shown here is derived from an EMBL/GenBank/DDBJ whole genome shotgun (WGS) entry which is preliminary data.</text>
</comment>
<evidence type="ECO:0000259" key="3">
    <source>
        <dbReference type="PROSITE" id="PS51900"/>
    </source>
</evidence>
<dbReference type="Pfam" id="PF13102">
    <property type="entry name" value="Phage_int_SAM_5"/>
    <property type="match status" value="1"/>
</dbReference>
<evidence type="ECO:0000256" key="2">
    <source>
        <dbReference type="PROSITE-ProRule" id="PRU01248"/>
    </source>
</evidence>
<protein>
    <submittedName>
        <fullName evidence="4">Phage integrase SAM-like domain-containing protein</fullName>
    </submittedName>
</protein>
<dbReference type="PROSITE" id="PS51900">
    <property type="entry name" value="CB"/>
    <property type="match status" value="1"/>
</dbReference>
<keyword evidence="1 2" id="KW-0238">DNA-binding</keyword>
<dbReference type="Gene3D" id="1.10.150.130">
    <property type="match status" value="1"/>
</dbReference>
<sequence length="90" mass="10780">MSRKKVEKILFFSKTLDFLEHYLPDQSLKSRNTIETYRDALTVFRRYITDTMNLSLRTFGFEDCTHDFLLSYIEFLHKNGNSETTCNNRL</sequence>
<dbReference type="EMBL" id="JBBMEK010000368">
    <property type="protein sequence ID" value="MEQ2366808.1"/>
    <property type="molecule type" value="Genomic_DNA"/>
</dbReference>
<gene>
    <name evidence="4" type="ORF">WMO25_17210</name>
</gene>
<dbReference type="InterPro" id="IPR044068">
    <property type="entry name" value="CB"/>
</dbReference>
<feature type="non-terminal residue" evidence="4">
    <location>
        <position position="90"/>
    </location>
</feature>
<dbReference type="InterPro" id="IPR025269">
    <property type="entry name" value="SAM-like_dom"/>
</dbReference>
<evidence type="ECO:0000313" key="5">
    <source>
        <dbReference type="Proteomes" id="UP001469749"/>
    </source>
</evidence>
<feature type="domain" description="Core-binding (CB)" evidence="3">
    <location>
        <begin position="13"/>
        <end position="90"/>
    </location>
</feature>
<evidence type="ECO:0000256" key="1">
    <source>
        <dbReference type="ARBA" id="ARBA00023125"/>
    </source>
</evidence>
<organism evidence="4 5">
    <name type="scientific">Coprococcus intestinihominis</name>
    <dbReference type="NCBI Taxonomy" id="3133154"/>
    <lineage>
        <taxon>Bacteria</taxon>
        <taxon>Bacillati</taxon>
        <taxon>Bacillota</taxon>
        <taxon>Clostridia</taxon>
        <taxon>Lachnospirales</taxon>
        <taxon>Lachnospiraceae</taxon>
        <taxon>Coprococcus</taxon>
    </lineage>
</organism>
<proteinExistence type="predicted"/>
<dbReference type="Proteomes" id="UP001469749">
    <property type="component" value="Unassembled WGS sequence"/>
</dbReference>
<evidence type="ECO:0000313" key="4">
    <source>
        <dbReference type="EMBL" id="MEQ2366808.1"/>
    </source>
</evidence>
<keyword evidence="5" id="KW-1185">Reference proteome</keyword>
<accession>A0ABV1BA02</accession>
<name>A0ABV1BA02_9FIRM</name>
<dbReference type="InterPro" id="IPR010998">
    <property type="entry name" value="Integrase_recombinase_N"/>
</dbReference>
<dbReference type="RefSeq" id="WP_349086404.1">
    <property type="nucleotide sequence ID" value="NZ_JBBMEK010000368.1"/>
</dbReference>
<reference evidence="4 5" key="1">
    <citation type="submission" date="2024-03" db="EMBL/GenBank/DDBJ databases">
        <title>Human intestinal bacterial collection.</title>
        <authorList>
            <person name="Pauvert C."/>
            <person name="Hitch T.C.A."/>
            <person name="Clavel T."/>
        </authorList>
    </citation>
    <scope>NUCLEOTIDE SEQUENCE [LARGE SCALE GENOMIC DNA]</scope>
    <source>
        <strain evidence="4 5">CLA-AA-H190</strain>
    </source>
</reference>